<name>A0A5C4XEH2_9HYPH</name>
<reference evidence="3 4" key="1">
    <citation type="submission" date="2019-06" db="EMBL/GenBank/DDBJ databases">
        <title>The draft genome of Rhizobium smilacinae PTYR-5.</title>
        <authorList>
            <person name="Liu L."/>
            <person name="Li L."/>
            <person name="Zhang X."/>
        </authorList>
    </citation>
    <scope>NUCLEOTIDE SEQUENCE [LARGE SCALE GENOMIC DNA]</scope>
    <source>
        <strain evidence="3 4">PTYR-5</strain>
    </source>
</reference>
<feature type="region of interest" description="Disordered" evidence="1">
    <location>
        <begin position="62"/>
        <end position="81"/>
    </location>
</feature>
<feature type="chain" id="PRO_5022662741" evidence="2">
    <location>
        <begin position="26"/>
        <end position="160"/>
    </location>
</feature>
<dbReference type="EMBL" id="VDMN01000007">
    <property type="protein sequence ID" value="TNM60824.1"/>
    <property type="molecule type" value="Genomic_DNA"/>
</dbReference>
<dbReference type="RefSeq" id="WP_139678735.1">
    <property type="nucleotide sequence ID" value="NZ_VDMN01000007.1"/>
</dbReference>
<evidence type="ECO:0000313" key="3">
    <source>
        <dbReference type="EMBL" id="TNM60824.1"/>
    </source>
</evidence>
<feature type="signal peptide" evidence="2">
    <location>
        <begin position="1"/>
        <end position="25"/>
    </location>
</feature>
<keyword evidence="4" id="KW-1185">Reference proteome</keyword>
<proteinExistence type="predicted"/>
<accession>A0A5C4XEH2</accession>
<evidence type="ECO:0000256" key="2">
    <source>
        <dbReference type="SAM" id="SignalP"/>
    </source>
</evidence>
<gene>
    <name evidence="3" type="ORF">FHP24_23770</name>
</gene>
<keyword evidence="2" id="KW-0732">Signal</keyword>
<evidence type="ECO:0000256" key="1">
    <source>
        <dbReference type="SAM" id="MobiDB-lite"/>
    </source>
</evidence>
<dbReference type="Proteomes" id="UP000311605">
    <property type="component" value="Unassembled WGS sequence"/>
</dbReference>
<feature type="compositionally biased region" description="Polar residues" evidence="1">
    <location>
        <begin position="69"/>
        <end position="81"/>
    </location>
</feature>
<feature type="region of interest" description="Disordered" evidence="1">
    <location>
        <begin position="30"/>
        <end position="52"/>
    </location>
</feature>
<organism evidence="3 4">
    <name type="scientific">Aliirhizobium smilacinae</name>
    <dbReference type="NCBI Taxonomy" id="1395944"/>
    <lineage>
        <taxon>Bacteria</taxon>
        <taxon>Pseudomonadati</taxon>
        <taxon>Pseudomonadota</taxon>
        <taxon>Alphaproteobacteria</taxon>
        <taxon>Hyphomicrobiales</taxon>
        <taxon>Rhizobiaceae</taxon>
        <taxon>Aliirhizobium</taxon>
    </lineage>
</organism>
<comment type="caution">
    <text evidence="3">The sequence shown here is derived from an EMBL/GenBank/DDBJ whole genome shotgun (WGS) entry which is preliminary data.</text>
</comment>
<dbReference type="OrthoDB" id="8417870at2"/>
<dbReference type="AlphaFoldDB" id="A0A5C4XEH2"/>
<feature type="compositionally biased region" description="Basic residues" evidence="1">
    <location>
        <begin position="40"/>
        <end position="49"/>
    </location>
</feature>
<protein>
    <submittedName>
        <fullName evidence="3">Uncharacterized protein</fullName>
    </submittedName>
</protein>
<evidence type="ECO:0000313" key="4">
    <source>
        <dbReference type="Proteomes" id="UP000311605"/>
    </source>
</evidence>
<sequence length="160" mass="17231">MIANRMKPVLFAAALAGAFASTTLARDPSPDFNSSNGFHGGHHSGHGHHGRPERLRRISDQHLGGASRAVSSTRNTRSEQASIQTLGTVATVSGTSIIYSDGYREIYLGRYAPEQDSNRLSYPAPRAKIITVTEELANGNFKPVNGCSYEMGVCVIRGEK</sequence>